<evidence type="ECO:0000259" key="3">
    <source>
        <dbReference type="Pfam" id="PF22936"/>
    </source>
</evidence>
<dbReference type="AlphaFoldDB" id="A0A6L2JPX7"/>
<gene>
    <name evidence="4" type="ORF">Tci_009692</name>
</gene>
<comment type="caution">
    <text evidence="4">The sequence shown here is derived from an EMBL/GenBank/DDBJ whole genome shotgun (WGS) entry which is preliminary data.</text>
</comment>
<dbReference type="InterPro" id="IPR054722">
    <property type="entry name" value="PolX-like_BBD"/>
</dbReference>
<feature type="compositionally biased region" description="Pro residues" evidence="1">
    <location>
        <begin position="875"/>
        <end position="888"/>
    </location>
</feature>
<feature type="region of interest" description="Disordered" evidence="1">
    <location>
        <begin position="838"/>
        <end position="896"/>
    </location>
</feature>
<feature type="domain" description="Reverse transcriptase Ty1/copia-type" evidence="2">
    <location>
        <begin position="469"/>
        <end position="533"/>
    </location>
</feature>
<name>A0A6L2JPX7_TANCI</name>
<dbReference type="Pfam" id="PF22936">
    <property type="entry name" value="Pol_BBD"/>
    <property type="match status" value="2"/>
</dbReference>
<dbReference type="EMBL" id="BKCJ010000963">
    <property type="protein sequence ID" value="GEU37714.1"/>
    <property type="molecule type" value="Genomic_DNA"/>
</dbReference>
<sequence>MANSDRADVCGFRTVKLKFTYGKVVTLQNVYHVPSIPKCLISVSKLDEHGFEITFESRKVVISKHGVFVRKGYFLGRMYRVIDSIGPVGMQKKVTREVIFTINIDDDPKTFSESMSSHDALVLKEAIDDEMDSILENQTWELAELPKGMRPIERGIDYFDTYAPVARTSSIRIRIAISAVKGLYIYQMDVKTTFLNGYLNEEVYMEQPEGFVIQGQENKVCRLVNSLYLLKQAPKQWHDRKFLRALPIKWRPNVTSIEKSKDLSTLPLDEFIDNLKVYEVVLEKDLETSRNKKEKYKSLALKARKVISEEEATSSDSNDEEYAMAVRDFNKFFRRRVKFVRQPHEDKRNFRKAKEDKKEKDDRRCFKCGDPNHFISDYSKHSFNDQKAFVVGCWSDSEDDSKKEEICLMALDGNEVRLKVKLEPYEWIKDSGFSRHTTGDKDLFSSYKTIDGGNVVFGGNTKSKIVEKELCNEFSKIMHDEFEMSMMGELNFFLGLQIKQLKDIIFFNQSKYVKEMLKKFGLEDSKPIKTPMASETKLTRVKDDEPIDDTKYHVMIGSLLYLTASRPDIMFSVCLCARFQEAPKTSHLEVVKRIFRYIKGTSHLRLWYPKGTGVETIFYSDSNHVGDYVNHKSTGGVCTFMGYCLTSWFSKKQTALAILITEAEYVSVEKACQQALWMKQDLLDYDINLDDIPVHCGNKGAIDLSKNPILYSRTKYIEICHHFLRDNIQKWNISIEKVSSEDNIADILTKPLKREPFNLLRLGLSLMEPNALKQLPVPLAFPSRSILQTEPVKPATLHNSCYQRSNKIPKDKKLKRTARISVRPCCFSNPRPIYPPYNHLSPPTDYQTAPPLTLNSSSPLSSGISPSKLLVTPKFTPPPLTSPPPDPTQPSKHSSPLAINIDPIELLFLTPHTSPQAIFDTLEDLPPTTTNPSPPRPSFDFIKHMANEPPPLPNTELPLPQLPPISSPPPPKLSNPTFTFSPLLPLGPNNPFPMLTHEMFCEHCQRTQVIVEKLRDEIRFILNHILDRLNVLSHHF</sequence>
<feature type="compositionally biased region" description="Low complexity" evidence="1">
    <location>
        <begin position="850"/>
        <end position="874"/>
    </location>
</feature>
<accession>A0A6L2JPX7</accession>
<dbReference type="CDD" id="cd09272">
    <property type="entry name" value="RNase_HI_RT_Ty1"/>
    <property type="match status" value="1"/>
</dbReference>
<protein>
    <recommendedName>
        <fullName evidence="5">Reverse transcriptase Ty1/copia-type domain-containing protein</fullName>
    </recommendedName>
</protein>
<evidence type="ECO:0008006" key="5">
    <source>
        <dbReference type="Google" id="ProtNLM"/>
    </source>
</evidence>
<feature type="domain" description="Retrovirus-related Pol polyprotein from transposon TNT 1-94-like beta-barrel" evidence="3">
    <location>
        <begin position="1"/>
        <end position="51"/>
    </location>
</feature>
<organism evidence="4">
    <name type="scientific">Tanacetum cinerariifolium</name>
    <name type="common">Dalmatian daisy</name>
    <name type="synonym">Chrysanthemum cinerariifolium</name>
    <dbReference type="NCBI Taxonomy" id="118510"/>
    <lineage>
        <taxon>Eukaryota</taxon>
        <taxon>Viridiplantae</taxon>
        <taxon>Streptophyta</taxon>
        <taxon>Embryophyta</taxon>
        <taxon>Tracheophyta</taxon>
        <taxon>Spermatophyta</taxon>
        <taxon>Magnoliopsida</taxon>
        <taxon>eudicotyledons</taxon>
        <taxon>Gunneridae</taxon>
        <taxon>Pentapetalae</taxon>
        <taxon>asterids</taxon>
        <taxon>campanulids</taxon>
        <taxon>Asterales</taxon>
        <taxon>Asteraceae</taxon>
        <taxon>Asteroideae</taxon>
        <taxon>Anthemideae</taxon>
        <taxon>Anthemidinae</taxon>
        <taxon>Tanacetum</taxon>
    </lineage>
</organism>
<feature type="domain" description="Retrovirus-related Pol polyprotein from transposon TNT 1-94-like beta-barrel" evidence="3">
    <location>
        <begin position="427"/>
        <end position="468"/>
    </location>
</feature>
<dbReference type="PANTHER" id="PTHR11439:SF442">
    <property type="entry name" value="CYSTEINE-RICH RLK (RECEPTOR-LIKE PROTEIN KINASE) 8"/>
    <property type="match status" value="1"/>
</dbReference>
<feature type="region of interest" description="Disordered" evidence="1">
    <location>
        <begin position="923"/>
        <end position="958"/>
    </location>
</feature>
<evidence type="ECO:0000259" key="2">
    <source>
        <dbReference type="Pfam" id="PF07727"/>
    </source>
</evidence>
<dbReference type="Pfam" id="PF07727">
    <property type="entry name" value="RVT_2"/>
    <property type="match status" value="2"/>
</dbReference>
<feature type="domain" description="Reverse transcriptase Ty1/copia-type" evidence="2">
    <location>
        <begin position="154"/>
        <end position="239"/>
    </location>
</feature>
<reference evidence="4" key="1">
    <citation type="journal article" date="2019" name="Sci. Rep.">
        <title>Draft genome of Tanacetum cinerariifolium, the natural source of mosquito coil.</title>
        <authorList>
            <person name="Yamashiro T."/>
            <person name="Shiraishi A."/>
            <person name="Satake H."/>
            <person name="Nakayama K."/>
        </authorList>
    </citation>
    <scope>NUCLEOTIDE SEQUENCE</scope>
</reference>
<evidence type="ECO:0000256" key="1">
    <source>
        <dbReference type="SAM" id="MobiDB-lite"/>
    </source>
</evidence>
<dbReference type="InterPro" id="IPR013103">
    <property type="entry name" value="RVT_2"/>
</dbReference>
<dbReference type="PANTHER" id="PTHR11439">
    <property type="entry name" value="GAG-POL-RELATED RETROTRANSPOSON"/>
    <property type="match status" value="1"/>
</dbReference>
<evidence type="ECO:0000313" key="4">
    <source>
        <dbReference type="EMBL" id="GEU37714.1"/>
    </source>
</evidence>
<proteinExistence type="predicted"/>